<gene>
    <name evidence="1" type="ORF">AG0111_0g81</name>
</gene>
<protein>
    <submittedName>
        <fullName evidence="1">Uncharacterized protein</fullName>
    </submittedName>
</protein>
<proteinExistence type="predicted"/>
<dbReference type="Proteomes" id="UP000293547">
    <property type="component" value="Unassembled WGS sequence"/>
</dbReference>
<evidence type="ECO:0000313" key="1">
    <source>
        <dbReference type="EMBL" id="KAB2109805.1"/>
    </source>
</evidence>
<accession>A0ACB6FZA7</accession>
<sequence length="40" mass="4108">MMFAFPLATANPAQLPSGLVQPSMTAKIPTAKSMLSGVSD</sequence>
<reference evidence="1 2" key="1">
    <citation type="journal article" date="2019" name="bioRxiv">
        <title>Genomics, evolutionary history and diagnostics of the Alternaria alternata species group including apple and Asian pear pathotypes.</title>
        <authorList>
            <person name="Armitage A.D."/>
            <person name="Cockerton H.M."/>
            <person name="Sreenivasaprasad S."/>
            <person name="Woodhall J.W."/>
            <person name="Lane C.R."/>
            <person name="Harrison R.J."/>
            <person name="Clarkson J.P."/>
        </authorList>
    </citation>
    <scope>NUCLEOTIDE SEQUENCE [LARGE SCALE GENOMIC DNA]</scope>
    <source>
        <strain evidence="1 2">FERA 650</strain>
    </source>
</reference>
<organism evidence="1 2">
    <name type="scientific">Alternaria gaisen</name>
    <dbReference type="NCBI Taxonomy" id="167740"/>
    <lineage>
        <taxon>Eukaryota</taxon>
        <taxon>Fungi</taxon>
        <taxon>Dikarya</taxon>
        <taxon>Ascomycota</taxon>
        <taxon>Pezizomycotina</taxon>
        <taxon>Dothideomycetes</taxon>
        <taxon>Pleosporomycetidae</taxon>
        <taxon>Pleosporales</taxon>
        <taxon>Pleosporineae</taxon>
        <taxon>Pleosporaceae</taxon>
        <taxon>Alternaria</taxon>
        <taxon>Alternaria sect. Alternaria</taxon>
    </lineage>
</organism>
<comment type="caution">
    <text evidence="1">The sequence shown here is derived from an EMBL/GenBank/DDBJ whole genome shotgun (WGS) entry which is preliminary data.</text>
</comment>
<dbReference type="EMBL" id="PDWZ02000001">
    <property type="protein sequence ID" value="KAB2109805.1"/>
    <property type="molecule type" value="Genomic_DNA"/>
</dbReference>
<name>A0ACB6FZA7_9PLEO</name>
<keyword evidence="2" id="KW-1185">Reference proteome</keyword>
<evidence type="ECO:0000313" key="2">
    <source>
        <dbReference type="Proteomes" id="UP000293547"/>
    </source>
</evidence>